<feature type="domain" description="Activator of Hsp90 ATPase homologue 1/2-like C-terminal" evidence="2">
    <location>
        <begin position="20"/>
        <end position="61"/>
    </location>
</feature>
<dbReference type="EMBL" id="JANFQO010000007">
    <property type="protein sequence ID" value="MCQ4165036.1"/>
    <property type="molecule type" value="Genomic_DNA"/>
</dbReference>
<organism evidence="3 4">
    <name type="scientific">Tahibacter harae</name>
    <dbReference type="NCBI Taxonomy" id="2963937"/>
    <lineage>
        <taxon>Bacteria</taxon>
        <taxon>Pseudomonadati</taxon>
        <taxon>Pseudomonadota</taxon>
        <taxon>Gammaproteobacteria</taxon>
        <taxon>Lysobacterales</taxon>
        <taxon>Rhodanobacteraceae</taxon>
        <taxon>Tahibacter</taxon>
    </lineage>
</organism>
<comment type="caution">
    <text evidence="3">The sequence shown here is derived from an EMBL/GenBank/DDBJ whole genome shotgun (WGS) entry which is preliminary data.</text>
</comment>
<sequence>MSEHDSEDNGASLVFEYRLDAPPEKVWRAISIPQLREQWLPSPALAQAEAVAARPGEEVQYRLRDDEPPFLESTVTLQVRPHARGGTVLRIVHRVSDPRLAANDGNYAVLCAA</sequence>
<dbReference type="InterPro" id="IPR023393">
    <property type="entry name" value="START-like_dom_sf"/>
</dbReference>
<comment type="similarity">
    <text evidence="1">Belongs to the AHA1 family.</text>
</comment>
<evidence type="ECO:0000259" key="2">
    <source>
        <dbReference type="Pfam" id="PF08327"/>
    </source>
</evidence>
<dbReference type="Pfam" id="PF08327">
    <property type="entry name" value="AHSA1"/>
    <property type="match status" value="1"/>
</dbReference>
<dbReference type="SUPFAM" id="SSF55961">
    <property type="entry name" value="Bet v1-like"/>
    <property type="match status" value="1"/>
</dbReference>
<protein>
    <submittedName>
        <fullName evidence="3">Polyketide cyclase</fullName>
    </submittedName>
</protein>
<dbReference type="Proteomes" id="UP001165498">
    <property type="component" value="Unassembled WGS sequence"/>
</dbReference>
<dbReference type="Gene3D" id="3.30.530.20">
    <property type="match status" value="1"/>
</dbReference>
<evidence type="ECO:0000256" key="1">
    <source>
        <dbReference type="ARBA" id="ARBA00006817"/>
    </source>
</evidence>
<dbReference type="RefSeq" id="WP_255914087.1">
    <property type="nucleotide sequence ID" value="NZ_JANFQO010000007.1"/>
</dbReference>
<proteinExistence type="inferred from homology"/>
<evidence type="ECO:0000313" key="4">
    <source>
        <dbReference type="Proteomes" id="UP001165498"/>
    </source>
</evidence>
<accession>A0ABT1QS06</accession>
<dbReference type="InterPro" id="IPR013538">
    <property type="entry name" value="ASHA1/2-like_C"/>
</dbReference>
<name>A0ABT1QS06_9GAMM</name>
<reference evidence="3" key="1">
    <citation type="submission" date="2022-07" db="EMBL/GenBank/DDBJ databases">
        <title>Tahibacter sp., a new gammaproteobacterium isolated from the silt sample collected at pig farm.</title>
        <authorList>
            <person name="Chen H."/>
        </authorList>
    </citation>
    <scope>NUCLEOTIDE SEQUENCE</scope>
    <source>
        <strain evidence="3">P2K</strain>
    </source>
</reference>
<gene>
    <name evidence="3" type="ORF">NM961_09970</name>
</gene>
<evidence type="ECO:0000313" key="3">
    <source>
        <dbReference type="EMBL" id="MCQ4165036.1"/>
    </source>
</evidence>
<keyword evidence="4" id="KW-1185">Reference proteome</keyword>